<dbReference type="NCBIfam" id="TIGR00756">
    <property type="entry name" value="PPR"/>
    <property type="match status" value="1"/>
</dbReference>
<feature type="repeat" description="PPR" evidence="2">
    <location>
        <begin position="117"/>
        <end position="152"/>
    </location>
</feature>
<keyword evidence="1" id="KW-0677">Repeat</keyword>
<gene>
    <name evidence="3" type="ORF">GH714_000911</name>
</gene>
<evidence type="ECO:0000313" key="3">
    <source>
        <dbReference type="EMBL" id="KAF2302689.1"/>
    </source>
</evidence>
<dbReference type="Pfam" id="PF01535">
    <property type="entry name" value="PPR"/>
    <property type="match status" value="2"/>
</dbReference>
<dbReference type="PROSITE" id="PS51375">
    <property type="entry name" value="PPR"/>
    <property type="match status" value="1"/>
</dbReference>
<evidence type="ECO:0008006" key="5">
    <source>
        <dbReference type="Google" id="ProtNLM"/>
    </source>
</evidence>
<dbReference type="PANTHER" id="PTHR24015:SF548">
    <property type="entry name" value="OS08G0340900 PROTEIN"/>
    <property type="match status" value="1"/>
</dbReference>
<reference evidence="3 4" key="1">
    <citation type="journal article" date="2020" name="Mol. Plant">
        <title>The Chromosome-Based Rubber Tree Genome Provides New Insights into Spurge Genome Evolution and Rubber Biosynthesis.</title>
        <authorList>
            <person name="Liu J."/>
            <person name="Shi C."/>
            <person name="Shi C.C."/>
            <person name="Li W."/>
            <person name="Zhang Q.J."/>
            <person name="Zhang Y."/>
            <person name="Li K."/>
            <person name="Lu H.F."/>
            <person name="Shi C."/>
            <person name="Zhu S.T."/>
            <person name="Xiao Z.Y."/>
            <person name="Nan H."/>
            <person name="Yue Y."/>
            <person name="Zhu X.G."/>
            <person name="Wu Y."/>
            <person name="Hong X.N."/>
            <person name="Fan G.Y."/>
            <person name="Tong Y."/>
            <person name="Zhang D."/>
            <person name="Mao C.L."/>
            <person name="Liu Y.L."/>
            <person name="Hao S.J."/>
            <person name="Liu W.Q."/>
            <person name="Lv M.Q."/>
            <person name="Zhang H.B."/>
            <person name="Liu Y."/>
            <person name="Hu-Tang G.R."/>
            <person name="Wang J.P."/>
            <person name="Wang J.H."/>
            <person name="Sun Y.H."/>
            <person name="Ni S.B."/>
            <person name="Chen W.B."/>
            <person name="Zhang X.C."/>
            <person name="Jiao Y.N."/>
            <person name="Eichler E.E."/>
            <person name="Li G.H."/>
            <person name="Liu X."/>
            <person name="Gao L.Z."/>
        </authorList>
    </citation>
    <scope>NUCLEOTIDE SEQUENCE [LARGE SCALE GENOMIC DNA]</scope>
    <source>
        <strain evidence="4">cv. GT1</strain>
        <tissue evidence="3">Leaf</tissue>
    </source>
</reference>
<dbReference type="InterPro" id="IPR002885">
    <property type="entry name" value="PPR_rpt"/>
</dbReference>
<dbReference type="InterPro" id="IPR011990">
    <property type="entry name" value="TPR-like_helical_dom_sf"/>
</dbReference>
<dbReference type="EMBL" id="JAAGAX010000009">
    <property type="protein sequence ID" value="KAF2302689.1"/>
    <property type="molecule type" value="Genomic_DNA"/>
</dbReference>
<proteinExistence type="predicted"/>
<accession>A0A6A6LSW1</accession>
<dbReference type="GO" id="GO:0003723">
    <property type="term" value="F:RNA binding"/>
    <property type="evidence" value="ECO:0007669"/>
    <property type="project" value="InterPro"/>
</dbReference>
<protein>
    <recommendedName>
        <fullName evidence="5">Pentacotripeptide-repeat region of PRORP domain-containing protein</fullName>
    </recommendedName>
</protein>
<dbReference type="Gene3D" id="1.25.40.10">
    <property type="entry name" value="Tetratricopeptide repeat domain"/>
    <property type="match status" value="3"/>
</dbReference>
<dbReference type="Pfam" id="PF13041">
    <property type="entry name" value="PPR_2"/>
    <property type="match status" value="1"/>
</dbReference>
<name>A0A6A6LSW1_HEVBR</name>
<evidence type="ECO:0000313" key="4">
    <source>
        <dbReference type="Proteomes" id="UP000467840"/>
    </source>
</evidence>
<organism evidence="3 4">
    <name type="scientific">Hevea brasiliensis</name>
    <name type="common">Para rubber tree</name>
    <name type="synonym">Siphonia brasiliensis</name>
    <dbReference type="NCBI Taxonomy" id="3981"/>
    <lineage>
        <taxon>Eukaryota</taxon>
        <taxon>Viridiplantae</taxon>
        <taxon>Streptophyta</taxon>
        <taxon>Embryophyta</taxon>
        <taxon>Tracheophyta</taxon>
        <taxon>Spermatophyta</taxon>
        <taxon>Magnoliopsida</taxon>
        <taxon>eudicotyledons</taxon>
        <taxon>Gunneridae</taxon>
        <taxon>Pentapetalae</taxon>
        <taxon>rosids</taxon>
        <taxon>fabids</taxon>
        <taxon>Malpighiales</taxon>
        <taxon>Euphorbiaceae</taxon>
        <taxon>Crotonoideae</taxon>
        <taxon>Micrandreae</taxon>
        <taxon>Hevea</taxon>
    </lineage>
</organism>
<dbReference type="PANTHER" id="PTHR24015">
    <property type="entry name" value="OS07G0578800 PROTEIN-RELATED"/>
    <property type="match status" value="1"/>
</dbReference>
<evidence type="ECO:0000256" key="2">
    <source>
        <dbReference type="PROSITE-ProRule" id="PRU00708"/>
    </source>
</evidence>
<dbReference type="AlphaFoldDB" id="A0A6A6LSW1"/>
<dbReference type="GO" id="GO:0009451">
    <property type="term" value="P:RNA modification"/>
    <property type="evidence" value="ECO:0007669"/>
    <property type="project" value="InterPro"/>
</dbReference>
<comment type="caution">
    <text evidence="3">The sequence shown here is derived from an EMBL/GenBank/DDBJ whole genome shotgun (WGS) entry which is preliminary data.</text>
</comment>
<keyword evidence="4" id="KW-1185">Reference proteome</keyword>
<dbReference type="Proteomes" id="UP000467840">
    <property type="component" value="Chromosome 16"/>
</dbReference>
<dbReference type="InterPro" id="IPR046960">
    <property type="entry name" value="PPR_At4g14850-like_plant"/>
</dbReference>
<sequence length="212" mass="23288">MFDELPQRTLSAYNYMVAGYLNQGLVAESINLVHRLILDGERPDGYTYSMILKASTSGGNVILPPNSAGVVHAQIVKSYVEPDDVLSTALVDAYVKSGRVGLLENAEEIFEKTVEKDVVVFNAMIEGYSKSLETALKALDVYVEMQRFGFRPNLSTFASVTGACSLLAGFEIAQQVQAQLLKSGFYTDIKMGSALIDMYSKCGRIEDARRVF</sequence>
<evidence type="ECO:0000256" key="1">
    <source>
        <dbReference type="ARBA" id="ARBA00022737"/>
    </source>
</evidence>